<proteinExistence type="inferred from homology"/>
<dbReference type="GO" id="GO:0043527">
    <property type="term" value="C:tRNA methyltransferase complex"/>
    <property type="evidence" value="ECO:0007669"/>
    <property type="project" value="TreeGrafter"/>
</dbReference>
<evidence type="ECO:0000313" key="10">
    <source>
        <dbReference type="Proteomes" id="UP000503640"/>
    </source>
</evidence>
<dbReference type="CDD" id="cd02440">
    <property type="entry name" value="AdoMet_MTases"/>
    <property type="match status" value="1"/>
</dbReference>
<keyword evidence="4 7" id="KW-0808">Transferase</keyword>
<evidence type="ECO:0000256" key="2">
    <source>
        <dbReference type="ARBA" id="ARBA00003015"/>
    </source>
</evidence>
<dbReference type="InterPro" id="IPR055361">
    <property type="entry name" value="tRNA_methyltr_TrmB_bact"/>
</dbReference>
<feature type="binding site" evidence="7">
    <location>
        <position position="108"/>
    </location>
    <ligand>
        <name>S-adenosyl-L-methionine</name>
        <dbReference type="ChEBI" id="CHEBI:59789"/>
    </ligand>
</feature>
<dbReference type="PROSITE" id="PS51625">
    <property type="entry name" value="SAM_MT_TRMB"/>
    <property type="match status" value="1"/>
</dbReference>
<dbReference type="RefSeq" id="WP_176064231.1">
    <property type="nucleotide sequence ID" value="NZ_BJTG01000003.1"/>
</dbReference>
<evidence type="ECO:0000256" key="7">
    <source>
        <dbReference type="HAMAP-Rule" id="MF_01057"/>
    </source>
</evidence>
<evidence type="ECO:0000256" key="4">
    <source>
        <dbReference type="ARBA" id="ARBA00022679"/>
    </source>
</evidence>
<dbReference type="PANTHER" id="PTHR23417">
    <property type="entry name" value="3-DEOXY-D-MANNO-OCTULOSONIC-ACID TRANSFERASE/TRNA GUANINE-N 7 - -METHYLTRANSFERASE"/>
    <property type="match status" value="1"/>
</dbReference>
<evidence type="ECO:0000256" key="6">
    <source>
        <dbReference type="ARBA" id="ARBA00022694"/>
    </source>
</evidence>
<feature type="binding site" evidence="7">
    <location>
        <position position="33"/>
    </location>
    <ligand>
        <name>S-adenosyl-L-methionine</name>
        <dbReference type="ChEBI" id="CHEBI:59789"/>
    </ligand>
</feature>
<dbReference type="EC" id="2.1.1.33" evidence="7"/>
<feature type="compositionally biased region" description="Basic and acidic residues" evidence="8">
    <location>
        <begin position="172"/>
        <end position="184"/>
    </location>
</feature>
<protein>
    <recommendedName>
        <fullName evidence="7">tRNA (guanine-N(7)-)-methyltransferase</fullName>
        <ecNumber evidence="7">2.1.1.33</ecNumber>
    </recommendedName>
    <alternativeName>
        <fullName evidence="7">tRNA (guanine(46)-N(7))-methyltransferase</fullName>
    </alternativeName>
    <alternativeName>
        <fullName evidence="7">tRNA(m7G46)-methyltransferase</fullName>
    </alternativeName>
</protein>
<comment type="catalytic activity">
    <reaction evidence="1 7">
        <text>guanosine(46) in tRNA + S-adenosyl-L-methionine = N(7)-methylguanosine(46) in tRNA + S-adenosyl-L-homocysteine</text>
        <dbReference type="Rhea" id="RHEA:42708"/>
        <dbReference type="Rhea" id="RHEA-COMP:10188"/>
        <dbReference type="Rhea" id="RHEA-COMP:10189"/>
        <dbReference type="ChEBI" id="CHEBI:57856"/>
        <dbReference type="ChEBI" id="CHEBI:59789"/>
        <dbReference type="ChEBI" id="CHEBI:74269"/>
        <dbReference type="ChEBI" id="CHEBI:74480"/>
        <dbReference type="EC" id="2.1.1.33"/>
    </reaction>
</comment>
<dbReference type="SUPFAM" id="SSF53335">
    <property type="entry name" value="S-adenosyl-L-methionine-dependent methyltransferases"/>
    <property type="match status" value="1"/>
</dbReference>
<comment type="caution">
    <text evidence="7">Lacks conserved residue(s) required for the propagation of feature annotation.</text>
</comment>
<feature type="binding site" evidence="7">
    <location>
        <position position="112"/>
    </location>
    <ligand>
        <name>substrate</name>
    </ligand>
</feature>
<evidence type="ECO:0000313" key="9">
    <source>
        <dbReference type="EMBL" id="GEJ56751.1"/>
    </source>
</evidence>
<dbReference type="Gene3D" id="3.40.50.150">
    <property type="entry name" value="Vaccinia Virus protein VP39"/>
    <property type="match status" value="1"/>
</dbReference>
<comment type="function">
    <text evidence="2 7">Catalyzes the formation of N(7)-methylguanine at position 46 (m7G46) in tRNA.</text>
</comment>
<feature type="binding site" evidence="7">
    <location>
        <position position="58"/>
    </location>
    <ligand>
        <name>S-adenosyl-L-methionine</name>
        <dbReference type="ChEBI" id="CHEBI:59789"/>
    </ligand>
</feature>
<keyword evidence="3 7" id="KW-0489">Methyltransferase</keyword>
<sequence>MIFSAADDGALALDLLPDWRALLGERADRLELEIGSGHGGFALGFARAQPDRALVAIEQRRKFADELRDRAAQRGHANLVVITGDGRLLAPRLFRAGSLAAVHVHFPDPWWKRRHHRRRLVDDGMSQLLFGLLAPGGLCDFRTDVERYALEAVERLEAIGFENEAGPGGFSDRPEGEIPSTREKRYLATGHPVWRLRLRKPAAGAPAPRHTGAP</sequence>
<comment type="pathway">
    <text evidence="7">tRNA modification; N(7)-methylguanine-tRNA biosynthesis.</text>
</comment>
<accession>A0A7I9VK40</accession>
<evidence type="ECO:0000256" key="3">
    <source>
        <dbReference type="ARBA" id="ARBA00022603"/>
    </source>
</evidence>
<feature type="region of interest" description="Disordered" evidence="8">
    <location>
        <begin position="164"/>
        <end position="184"/>
    </location>
</feature>
<dbReference type="PANTHER" id="PTHR23417:SF14">
    <property type="entry name" value="PENTACOTRIPEPTIDE-REPEAT REGION OF PRORP DOMAIN-CONTAINING PROTEIN"/>
    <property type="match status" value="1"/>
</dbReference>
<evidence type="ECO:0000256" key="5">
    <source>
        <dbReference type="ARBA" id="ARBA00022691"/>
    </source>
</evidence>
<organism evidence="9 10">
    <name type="scientific">Anaeromyxobacter diazotrophicus</name>
    <dbReference type="NCBI Taxonomy" id="2590199"/>
    <lineage>
        <taxon>Bacteria</taxon>
        <taxon>Pseudomonadati</taxon>
        <taxon>Myxococcota</taxon>
        <taxon>Myxococcia</taxon>
        <taxon>Myxococcales</taxon>
        <taxon>Cystobacterineae</taxon>
        <taxon>Anaeromyxobacteraceae</taxon>
        <taxon>Anaeromyxobacter</taxon>
    </lineage>
</organism>
<dbReference type="InterPro" id="IPR003358">
    <property type="entry name" value="tRNA_(Gua-N-7)_MeTrfase_Trmb"/>
</dbReference>
<reference evidence="10" key="1">
    <citation type="journal article" date="2020" name="Appl. Environ. Microbiol.">
        <title>Diazotrophic Anaeromyxobacter Isolates from Soils.</title>
        <authorList>
            <person name="Masuda Y."/>
            <person name="Yamanaka H."/>
            <person name="Xu Z.X."/>
            <person name="Shiratori Y."/>
            <person name="Aono T."/>
            <person name="Amachi S."/>
            <person name="Senoo K."/>
            <person name="Itoh H."/>
        </authorList>
    </citation>
    <scope>NUCLEOTIDE SEQUENCE [LARGE SCALE GENOMIC DNA]</scope>
    <source>
        <strain evidence="10">R267</strain>
    </source>
</reference>
<dbReference type="UniPathway" id="UPA00989"/>
<gene>
    <name evidence="7" type="primary">trmB</name>
    <name evidence="9" type="ORF">AMYX_14920</name>
</gene>
<keyword evidence="6 7" id="KW-0819">tRNA processing</keyword>
<feature type="binding site" evidence="7">
    <location>
        <position position="85"/>
    </location>
    <ligand>
        <name>S-adenosyl-L-methionine</name>
        <dbReference type="ChEBI" id="CHEBI:59789"/>
    </ligand>
</feature>
<dbReference type="HAMAP" id="MF_01057">
    <property type="entry name" value="tRNA_methyltr_TrmB"/>
    <property type="match status" value="1"/>
</dbReference>
<dbReference type="AlphaFoldDB" id="A0A7I9VK40"/>
<keyword evidence="5 7" id="KW-0949">S-adenosyl-L-methionine</keyword>
<dbReference type="EMBL" id="BJTG01000003">
    <property type="protein sequence ID" value="GEJ56751.1"/>
    <property type="molecule type" value="Genomic_DNA"/>
</dbReference>
<comment type="caution">
    <text evidence="9">The sequence shown here is derived from an EMBL/GenBank/DDBJ whole genome shotgun (WGS) entry which is preliminary data.</text>
</comment>
<comment type="similarity">
    <text evidence="7">Belongs to the class I-like SAM-binding methyltransferase superfamily. TrmB family.</text>
</comment>
<evidence type="ECO:0000256" key="1">
    <source>
        <dbReference type="ARBA" id="ARBA00000142"/>
    </source>
</evidence>
<evidence type="ECO:0000256" key="8">
    <source>
        <dbReference type="SAM" id="MobiDB-lite"/>
    </source>
</evidence>
<dbReference type="Proteomes" id="UP000503640">
    <property type="component" value="Unassembled WGS sequence"/>
</dbReference>
<dbReference type="GO" id="GO:0008176">
    <property type="term" value="F:tRNA (guanine(46)-N7)-methyltransferase activity"/>
    <property type="evidence" value="ECO:0007669"/>
    <property type="project" value="UniProtKB-UniRule"/>
</dbReference>
<keyword evidence="10" id="KW-1185">Reference proteome</keyword>
<name>A0A7I9VK40_9BACT</name>
<dbReference type="Pfam" id="PF02390">
    <property type="entry name" value="Methyltransf_4"/>
    <property type="match status" value="1"/>
</dbReference>
<feature type="binding site" evidence="7">
    <location>
        <position position="144"/>
    </location>
    <ligand>
        <name>substrate</name>
    </ligand>
</feature>
<dbReference type="InterPro" id="IPR029063">
    <property type="entry name" value="SAM-dependent_MTases_sf"/>
</dbReference>